<dbReference type="Pfam" id="PF00072">
    <property type="entry name" value="Response_reg"/>
    <property type="match status" value="1"/>
</dbReference>
<evidence type="ECO:0000313" key="6">
    <source>
        <dbReference type="EMBL" id="BAJ64742.1"/>
    </source>
</evidence>
<dbReference type="SMART" id="SM00421">
    <property type="entry name" value="HTH_LUXR"/>
    <property type="match status" value="1"/>
</dbReference>
<evidence type="ECO:0000256" key="3">
    <source>
        <dbReference type="PROSITE-ProRule" id="PRU00169"/>
    </source>
</evidence>
<dbReference type="SUPFAM" id="SSF52172">
    <property type="entry name" value="CheY-like"/>
    <property type="match status" value="1"/>
</dbReference>
<evidence type="ECO:0000259" key="5">
    <source>
        <dbReference type="PROSITE" id="PS50110"/>
    </source>
</evidence>
<dbReference type="InterPro" id="IPR058245">
    <property type="entry name" value="NreC/VraR/RcsB-like_REC"/>
</dbReference>
<dbReference type="SMART" id="SM00448">
    <property type="entry name" value="REC"/>
    <property type="match status" value="1"/>
</dbReference>
<dbReference type="CDD" id="cd06170">
    <property type="entry name" value="LuxR_C_like"/>
    <property type="match status" value="1"/>
</dbReference>
<evidence type="ECO:0000259" key="4">
    <source>
        <dbReference type="PROSITE" id="PS50043"/>
    </source>
</evidence>
<dbReference type="GO" id="GO:0003677">
    <property type="term" value="F:DNA binding"/>
    <property type="evidence" value="ECO:0007669"/>
    <property type="project" value="UniProtKB-KW"/>
</dbReference>
<dbReference type="PROSITE" id="PS00622">
    <property type="entry name" value="HTH_LUXR_1"/>
    <property type="match status" value="1"/>
</dbReference>
<dbReference type="OrthoDB" id="9780153at2"/>
<keyword evidence="1 3" id="KW-0597">Phosphoprotein</keyword>
<dbReference type="Proteomes" id="UP000008922">
    <property type="component" value="Chromosome"/>
</dbReference>
<evidence type="ECO:0000256" key="1">
    <source>
        <dbReference type="ARBA" id="ARBA00022553"/>
    </source>
</evidence>
<dbReference type="RefSeq" id="WP_013561094.1">
    <property type="nucleotide sequence ID" value="NC_014960.1"/>
</dbReference>
<dbReference type="eggNOG" id="COG2197">
    <property type="taxonomic scope" value="Bacteria"/>
</dbReference>
<keyword evidence="7" id="KW-1185">Reference proteome</keyword>
<dbReference type="InterPro" id="IPR000792">
    <property type="entry name" value="Tscrpt_reg_LuxR_C"/>
</dbReference>
<dbReference type="CDD" id="cd17535">
    <property type="entry name" value="REC_NarL-like"/>
    <property type="match status" value="1"/>
</dbReference>
<dbReference type="PRINTS" id="PR00038">
    <property type="entry name" value="HTHLUXR"/>
</dbReference>
<dbReference type="InterPro" id="IPR011006">
    <property type="entry name" value="CheY-like_superfamily"/>
</dbReference>
<dbReference type="HOGENOM" id="CLU_000445_90_1_0"/>
<dbReference type="PANTHER" id="PTHR43214">
    <property type="entry name" value="TWO-COMPONENT RESPONSE REGULATOR"/>
    <property type="match status" value="1"/>
</dbReference>
<dbReference type="InParanoid" id="E8N0J3"/>
<keyword evidence="2" id="KW-0238">DNA-binding</keyword>
<gene>
    <name evidence="6" type="ordered locus">ANT_27160</name>
</gene>
<dbReference type="STRING" id="926569.ANT_27160"/>
<evidence type="ECO:0000313" key="7">
    <source>
        <dbReference type="Proteomes" id="UP000008922"/>
    </source>
</evidence>
<protein>
    <submittedName>
        <fullName evidence="6">NarL family two-component response regulator</fullName>
    </submittedName>
</protein>
<dbReference type="GO" id="GO:0000160">
    <property type="term" value="P:phosphorelay signal transduction system"/>
    <property type="evidence" value="ECO:0007669"/>
    <property type="project" value="InterPro"/>
</dbReference>
<dbReference type="Gene3D" id="3.40.50.2300">
    <property type="match status" value="1"/>
</dbReference>
<reference evidence="6 7" key="1">
    <citation type="submission" date="2010-12" db="EMBL/GenBank/DDBJ databases">
        <title>Whole genome sequence of Anaerolinea thermophila UNI-1.</title>
        <authorList>
            <person name="Narita-Yamada S."/>
            <person name="Kishi E."/>
            <person name="Watanabe Y."/>
            <person name="Takasaki K."/>
            <person name="Ankai A."/>
            <person name="Oguchi A."/>
            <person name="Fukui S."/>
            <person name="Takahashi M."/>
            <person name="Yashiro I."/>
            <person name="Hosoyama A."/>
            <person name="Sekiguchi Y."/>
            <person name="Hanada S."/>
            <person name="Fujita N."/>
        </authorList>
    </citation>
    <scope>NUCLEOTIDE SEQUENCE [LARGE SCALE GENOMIC DNA]</scope>
    <source>
        <strain evidence="7">DSM 14523 / JCM 11388 / NBRC 100420 / UNI-1</strain>
    </source>
</reference>
<dbReference type="InterPro" id="IPR016032">
    <property type="entry name" value="Sig_transdc_resp-reg_C-effctor"/>
</dbReference>
<feature type="domain" description="HTH luxR-type" evidence="4">
    <location>
        <begin position="142"/>
        <end position="207"/>
    </location>
</feature>
<dbReference type="InterPro" id="IPR001789">
    <property type="entry name" value="Sig_transdc_resp-reg_receiver"/>
</dbReference>
<feature type="modified residue" description="4-aspartylphosphate" evidence="3">
    <location>
        <position position="56"/>
    </location>
</feature>
<dbReference type="KEGG" id="atm:ANT_27160"/>
<dbReference type="EMBL" id="AP012029">
    <property type="protein sequence ID" value="BAJ64742.1"/>
    <property type="molecule type" value="Genomic_DNA"/>
</dbReference>
<dbReference type="AlphaFoldDB" id="E8N0J3"/>
<dbReference type="PROSITE" id="PS50043">
    <property type="entry name" value="HTH_LUXR_2"/>
    <property type="match status" value="1"/>
</dbReference>
<dbReference type="PROSITE" id="PS50110">
    <property type="entry name" value="RESPONSE_REGULATORY"/>
    <property type="match status" value="1"/>
</dbReference>
<name>E8N0J3_ANATU</name>
<accession>E8N0J3</accession>
<dbReference type="Pfam" id="PF00196">
    <property type="entry name" value="GerE"/>
    <property type="match status" value="1"/>
</dbReference>
<sequence length="212" mass="23357">MPEIRILLADDHTLVRRGIRLLLEGVPDFCVVGESASGEETLQKLQQSQPNVLLLDISMPDTNGLEILSRVLEISPAMVVIMLSMYKDGEYIARALQAGARGYLWKDAPDEELIRAIRVAMSGEIYLPPGVSMEHIQALIAAQPPVERLTAREKQVLALLASGLTTQAIAVRLGVSPKTVETHRSHVMSKLDLYDIASLTRFALRHGLIQET</sequence>
<organism evidence="6 7">
    <name type="scientific">Anaerolinea thermophila (strain DSM 14523 / JCM 11388 / NBRC 100420 / UNI-1)</name>
    <dbReference type="NCBI Taxonomy" id="926569"/>
    <lineage>
        <taxon>Bacteria</taxon>
        <taxon>Bacillati</taxon>
        <taxon>Chloroflexota</taxon>
        <taxon>Anaerolineae</taxon>
        <taxon>Anaerolineales</taxon>
        <taxon>Anaerolineaceae</taxon>
        <taxon>Anaerolinea</taxon>
    </lineage>
</organism>
<dbReference type="InterPro" id="IPR039420">
    <property type="entry name" value="WalR-like"/>
</dbReference>
<dbReference type="SUPFAM" id="SSF46894">
    <property type="entry name" value="C-terminal effector domain of the bipartite response regulators"/>
    <property type="match status" value="1"/>
</dbReference>
<evidence type="ECO:0000256" key="2">
    <source>
        <dbReference type="ARBA" id="ARBA00023125"/>
    </source>
</evidence>
<dbReference type="PANTHER" id="PTHR43214:SF43">
    <property type="entry name" value="TWO-COMPONENT RESPONSE REGULATOR"/>
    <property type="match status" value="1"/>
</dbReference>
<proteinExistence type="predicted"/>
<feature type="domain" description="Response regulatory" evidence="5">
    <location>
        <begin position="5"/>
        <end position="121"/>
    </location>
</feature>
<dbReference type="GO" id="GO:0006355">
    <property type="term" value="P:regulation of DNA-templated transcription"/>
    <property type="evidence" value="ECO:0007669"/>
    <property type="project" value="InterPro"/>
</dbReference>